<gene>
    <name evidence="1" type="ORF">AS156_25225</name>
</gene>
<proteinExistence type="predicted"/>
<sequence>MIAFEIADIARASTIYSATVLANSHNRYAIDCATVAPSKYGVRGFVAGNSVCFTNIGNPAV</sequence>
<evidence type="ECO:0000313" key="2">
    <source>
        <dbReference type="Proteomes" id="UP000057737"/>
    </source>
</evidence>
<evidence type="ECO:0000313" key="1">
    <source>
        <dbReference type="EMBL" id="KWV43420.1"/>
    </source>
</evidence>
<dbReference type="EMBL" id="LNCU01000136">
    <property type="protein sequence ID" value="KWV43420.1"/>
    <property type="molecule type" value="Genomic_DNA"/>
</dbReference>
<organism evidence="1 2">
    <name type="scientific">Bradyrhizobium macuxiense</name>
    <dbReference type="NCBI Taxonomy" id="1755647"/>
    <lineage>
        <taxon>Bacteria</taxon>
        <taxon>Pseudomonadati</taxon>
        <taxon>Pseudomonadota</taxon>
        <taxon>Alphaproteobacteria</taxon>
        <taxon>Hyphomicrobiales</taxon>
        <taxon>Nitrobacteraceae</taxon>
        <taxon>Bradyrhizobium</taxon>
    </lineage>
</organism>
<dbReference type="Proteomes" id="UP000057737">
    <property type="component" value="Unassembled WGS sequence"/>
</dbReference>
<reference evidence="1 2" key="1">
    <citation type="submission" date="2015-11" db="EMBL/GenBank/DDBJ databases">
        <title>Draft Genome Sequence of the Strain BR 10303 (Bradyrhizobium sp.) isolated from nodules of Centrolobium paraense.</title>
        <authorList>
            <person name="Zelli J.E."/>
            <person name="Simoes-Araujo J.L."/>
            <person name="Barauna A.C."/>
            <person name="Silva K."/>
        </authorList>
    </citation>
    <scope>NUCLEOTIDE SEQUENCE [LARGE SCALE GENOMIC DNA]</scope>
    <source>
        <strain evidence="1 2">BR 10303</strain>
    </source>
</reference>
<name>A0A109J6T1_9BRAD</name>
<dbReference type="AlphaFoldDB" id="A0A109J6T1"/>
<protein>
    <submittedName>
        <fullName evidence="1">Uncharacterized protein</fullName>
    </submittedName>
</protein>
<keyword evidence="2" id="KW-1185">Reference proteome</keyword>
<comment type="caution">
    <text evidence="1">The sequence shown here is derived from an EMBL/GenBank/DDBJ whole genome shotgun (WGS) entry which is preliminary data.</text>
</comment>
<accession>A0A109J6T1</accession>